<dbReference type="Pfam" id="PF00535">
    <property type="entry name" value="Glycos_transf_2"/>
    <property type="match status" value="1"/>
</dbReference>
<evidence type="ECO:0000313" key="2">
    <source>
        <dbReference type="EMBL" id="MFD0836872.1"/>
    </source>
</evidence>
<dbReference type="SUPFAM" id="SSF53448">
    <property type="entry name" value="Nucleotide-diphospho-sugar transferases"/>
    <property type="match status" value="1"/>
</dbReference>
<dbReference type="PANTHER" id="PTHR22916">
    <property type="entry name" value="GLYCOSYLTRANSFERASE"/>
    <property type="match status" value="1"/>
</dbReference>
<proteinExistence type="predicted"/>
<dbReference type="RefSeq" id="WP_379943264.1">
    <property type="nucleotide sequence ID" value="NZ_JBHTIB010000014.1"/>
</dbReference>
<keyword evidence="3" id="KW-1185">Reference proteome</keyword>
<dbReference type="InterPro" id="IPR001173">
    <property type="entry name" value="Glyco_trans_2-like"/>
</dbReference>
<sequence>MHYSKPIMTLLSVHLITYNNEQHIEDTLKSILKQIVDFNYEIVVGDDCSTDNTLKIINKYAALHPNLFKVHKNAKQQGILKNFKATLDRCHGTFIFDIAGDDMLKSDYALQKMVNVLNNDTSLGFVDSGFDSYYDNTKKTIFFKNKSILNSSKESYKEALLLGKIAPIGHCYRREYLIKFVDFDTYLSMKITIEDYPILVDLSMHTNFETIKESLHIYRVHNESYSHKKCFKNHFFLKNQMKNLFEYFNKKYQYNDDIVETFNTDYNKELLFLAGYFEEKDVGKNAYKKIKSKNIKDYIHYFASQNTFFRKLISFLKPKVK</sequence>
<dbReference type="PANTHER" id="PTHR22916:SF3">
    <property type="entry name" value="UDP-GLCNAC:BETAGAL BETA-1,3-N-ACETYLGLUCOSAMINYLTRANSFERASE-LIKE PROTEIN 1"/>
    <property type="match status" value="1"/>
</dbReference>
<protein>
    <submittedName>
        <fullName evidence="2">Glycosyltransferase family 2 protein</fullName>
    </submittedName>
</protein>
<evidence type="ECO:0000259" key="1">
    <source>
        <dbReference type="Pfam" id="PF00535"/>
    </source>
</evidence>
<dbReference type="EMBL" id="JBHTIB010000014">
    <property type="protein sequence ID" value="MFD0836872.1"/>
    <property type="molecule type" value="Genomic_DNA"/>
</dbReference>
<dbReference type="Gene3D" id="3.90.550.10">
    <property type="entry name" value="Spore Coat Polysaccharide Biosynthesis Protein SpsA, Chain A"/>
    <property type="match status" value="1"/>
</dbReference>
<gene>
    <name evidence="2" type="ORF">ACFQ0I_13925</name>
</gene>
<dbReference type="InterPro" id="IPR029044">
    <property type="entry name" value="Nucleotide-diphossugar_trans"/>
</dbReference>
<accession>A0ABW3BXM5</accession>
<feature type="domain" description="Glycosyltransferase 2-like" evidence="1">
    <location>
        <begin position="12"/>
        <end position="176"/>
    </location>
</feature>
<reference evidence="3" key="1">
    <citation type="journal article" date="2019" name="Int. J. Syst. Evol. Microbiol.">
        <title>The Global Catalogue of Microorganisms (GCM) 10K type strain sequencing project: providing services to taxonomists for standard genome sequencing and annotation.</title>
        <authorList>
            <consortium name="The Broad Institute Genomics Platform"/>
            <consortium name="The Broad Institute Genome Sequencing Center for Infectious Disease"/>
            <person name="Wu L."/>
            <person name="Ma J."/>
        </authorList>
    </citation>
    <scope>NUCLEOTIDE SEQUENCE [LARGE SCALE GENOMIC DNA]</scope>
    <source>
        <strain evidence="3">CCUG 60529</strain>
    </source>
</reference>
<evidence type="ECO:0000313" key="3">
    <source>
        <dbReference type="Proteomes" id="UP001597011"/>
    </source>
</evidence>
<comment type="caution">
    <text evidence="2">The sequence shown here is derived from an EMBL/GenBank/DDBJ whole genome shotgun (WGS) entry which is preliminary data.</text>
</comment>
<dbReference type="Proteomes" id="UP001597011">
    <property type="component" value="Unassembled WGS sequence"/>
</dbReference>
<name>A0ABW3BXM5_9FLAO</name>
<organism evidence="2 3">
    <name type="scientific">Mariniflexile aquimaris</name>
    <dbReference type="NCBI Taxonomy" id="881009"/>
    <lineage>
        <taxon>Bacteria</taxon>
        <taxon>Pseudomonadati</taxon>
        <taxon>Bacteroidota</taxon>
        <taxon>Flavobacteriia</taxon>
        <taxon>Flavobacteriales</taxon>
        <taxon>Flavobacteriaceae</taxon>
        <taxon>Mariniflexile</taxon>
    </lineage>
</organism>